<proteinExistence type="predicted"/>
<dbReference type="PANTHER" id="PTHR24260:SF136">
    <property type="entry name" value="GH08193P-RELATED"/>
    <property type="match status" value="1"/>
</dbReference>
<dbReference type="SUPFAM" id="SSF50494">
    <property type="entry name" value="Trypsin-like serine proteases"/>
    <property type="match status" value="1"/>
</dbReference>
<dbReference type="AlphaFoldDB" id="A0A922SNJ6"/>
<dbReference type="InterPro" id="IPR051333">
    <property type="entry name" value="CLIP_Serine_Protease"/>
</dbReference>
<gene>
    <name evidence="3" type="ORF">HF086_015666</name>
</gene>
<evidence type="ECO:0000313" key="3">
    <source>
        <dbReference type="EMBL" id="KAH9643518.1"/>
    </source>
</evidence>
<dbReference type="InterPro" id="IPR001254">
    <property type="entry name" value="Trypsin_dom"/>
</dbReference>
<evidence type="ECO:0000256" key="1">
    <source>
        <dbReference type="SAM" id="MobiDB-lite"/>
    </source>
</evidence>
<dbReference type="EMBL" id="JACEFF010000127">
    <property type="protein sequence ID" value="KAH9643518.1"/>
    <property type="molecule type" value="Genomic_DNA"/>
</dbReference>
<accession>A0A922SNJ6</accession>
<organism evidence="3 4">
    <name type="scientific">Spodoptera exigua</name>
    <name type="common">Beet armyworm</name>
    <name type="synonym">Noctua fulgens</name>
    <dbReference type="NCBI Taxonomy" id="7107"/>
    <lineage>
        <taxon>Eukaryota</taxon>
        <taxon>Metazoa</taxon>
        <taxon>Ecdysozoa</taxon>
        <taxon>Arthropoda</taxon>
        <taxon>Hexapoda</taxon>
        <taxon>Insecta</taxon>
        <taxon>Pterygota</taxon>
        <taxon>Neoptera</taxon>
        <taxon>Endopterygota</taxon>
        <taxon>Lepidoptera</taxon>
        <taxon>Glossata</taxon>
        <taxon>Ditrysia</taxon>
        <taxon>Noctuoidea</taxon>
        <taxon>Noctuidae</taxon>
        <taxon>Amphipyrinae</taxon>
        <taxon>Spodoptera</taxon>
    </lineage>
</organism>
<feature type="domain" description="Peptidase S1" evidence="2">
    <location>
        <begin position="254"/>
        <end position="317"/>
    </location>
</feature>
<feature type="region of interest" description="Disordered" evidence="1">
    <location>
        <begin position="38"/>
        <end position="60"/>
    </location>
</feature>
<dbReference type="InterPro" id="IPR009003">
    <property type="entry name" value="Peptidase_S1_PA"/>
</dbReference>
<dbReference type="InterPro" id="IPR043504">
    <property type="entry name" value="Peptidase_S1_PA_chymotrypsin"/>
</dbReference>
<reference evidence="3" key="1">
    <citation type="journal article" date="2021" name="G3 (Bethesda)">
        <title>Genome and transcriptome analysis of the beet armyworm Spodoptera exigua reveals targets for pest control. .</title>
        <authorList>
            <person name="Simon S."/>
            <person name="Breeschoten T."/>
            <person name="Jansen H.J."/>
            <person name="Dirks R.P."/>
            <person name="Schranz M.E."/>
            <person name="Ros V.I.D."/>
        </authorList>
    </citation>
    <scope>NUCLEOTIDE SEQUENCE</scope>
    <source>
        <strain evidence="3">TB_SE_WUR_2020</strain>
    </source>
</reference>
<dbReference type="Proteomes" id="UP000814243">
    <property type="component" value="Unassembled WGS sequence"/>
</dbReference>
<dbReference type="GO" id="GO:0004252">
    <property type="term" value="F:serine-type endopeptidase activity"/>
    <property type="evidence" value="ECO:0007669"/>
    <property type="project" value="InterPro"/>
</dbReference>
<comment type="caution">
    <text evidence="3">The sequence shown here is derived from an EMBL/GenBank/DDBJ whole genome shotgun (WGS) entry which is preliminary data.</text>
</comment>
<feature type="region of interest" description="Disordered" evidence="1">
    <location>
        <begin position="134"/>
        <end position="168"/>
    </location>
</feature>
<evidence type="ECO:0000259" key="2">
    <source>
        <dbReference type="Pfam" id="PF00089"/>
    </source>
</evidence>
<dbReference type="Pfam" id="PF00089">
    <property type="entry name" value="Trypsin"/>
    <property type="match status" value="1"/>
</dbReference>
<evidence type="ECO:0000313" key="4">
    <source>
        <dbReference type="Proteomes" id="UP000814243"/>
    </source>
</evidence>
<dbReference type="PANTHER" id="PTHR24260">
    <property type="match status" value="1"/>
</dbReference>
<name>A0A922SNJ6_SPOEX</name>
<sequence length="327" mass="36712">MATPFASDMENLLFPDVPRPNTYVTTLSLQHTSFLQGGGPVYNSIQPQQQRPQQRPPPPQPTVDQIFFGDDDATAHIYTFNNVEPSWNNGNSPYYVVNNTRPFTQATQQYQPPTQQIFQSKPVYEYDQNGPLQVTSRKPVTYRPNPPVFEQATKRPIYTPPPSSPNRNDFYYPTPEPTQPAVTNDERYSVPTTPECGEVAGAAHCMQRRGVQTNIKDIVVKIGVHNLNDWSDDITVTRSLMAASIHESFNPATLQSDRNGAGPCVGDSGGGLYLLEGGKWRLRGVVSVSLRAENGDNTCNLNEYIIFTDTAKYLDWIKRILSEKYYD</sequence>
<protein>
    <recommendedName>
        <fullName evidence="2">Peptidase S1 domain-containing protein</fullName>
    </recommendedName>
</protein>
<dbReference type="GO" id="GO:0006508">
    <property type="term" value="P:proteolysis"/>
    <property type="evidence" value="ECO:0007669"/>
    <property type="project" value="InterPro"/>
</dbReference>
<dbReference type="Gene3D" id="2.40.10.10">
    <property type="entry name" value="Trypsin-like serine proteases"/>
    <property type="match status" value="1"/>
</dbReference>